<sequence length="176" mass="18926">MKNRHLWVLVSSLVLAGCSHSVPPATTLDTTVGQLNRSLSHLSEQSSALAYQHRMNAASTHGAWLVPLANSPVELLDPQAKLLLQLVPQSSDTGTVLQVKNAGTAVLPPFELTAELSAISADQQEATSSPSPLTQQVIRQITPLSPGEQAQFVLKAPEMAHDQSLVVNVHQFRPFK</sequence>
<dbReference type="AlphaFoldDB" id="A0A1Y0LI09"/>
<dbReference type="KEGG" id="tci:A7K98_05215"/>
<dbReference type="InterPro" id="IPR037125">
    <property type="entry name" value="YajI-like_sf"/>
</dbReference>
<dbReference type="InterPro" id="IPR021658">
    <property type="entry name" value="DUF3251"/>
</dbReference>
<dbReference type="Proteomes" id="UP000195729">
    <property type="component" value="Chromosome"/>
</dbReference>
<name>A0A1Y0LI09_TATCI</name>
<feature type="domain" description="DUF3251" evidence="2">
    <location>
        <begin position="28"/>
        <end position="174"/>
    </location>
</feature>
<proteinExistence type="predicted"/>
<evidence type="ECO:0000313" key="5">
    <source>
        <dbReference type="Proteomes" id="UP000195729"/>
    </source>
</evidence>
<dbReference type="EMBL" id="CP015581">
    <property type="protein sequence ID" value="ARU97279.1"/>
    <property type="molecule type" value="Genomic_DNA"/>
</dbReference>
<evidence type="ECO:0000313" key="4">
    <source>
        <dbReference type="EMBL" id="ARU97279.1"/>
    </source>
</evidence>
<evidence type="ECO:0000259" key="2">
    <source>
        <dbReference type="Pfam" id="PF11622"/>
    </source>
</evidence>
<dbReference type="Pfam" id="PF11622">
    <property type="entry name" value="DUF3251"/>
    <property type="match status" value="1"/>
</dbReference>
<feature type="chain" id="PRO_5012168929" description="DUF3251 domain-containing protein" evidence="1">
    <location>
        <begin position="22"/>
        <end position="176"/>
    </location>
</feature>
<dbReference type="Proteomes" id="UP000195814">
    <property type="component" value="Chromosome"/>
</dbReference>
<protein>
    <recommendedName>
        <fullName evidence="2">DUF3251 domain-containing protein</fullName>
    </recommendedName>
</protein>
<gene>
    <name evidence="3" type="ORF">A7K98_05215</name>
    <name evidence="4" type="ORF">A7K99_05215</name>
</gene>
<evidence type="ECO:0000313" key="3">
    <source>
        <dbReference type="EMBL" id="ARU93240.1"/>
    </source>
</evidence>
<accession>A0A1Y0LI09</accession>
<organism evidence="3 6">
    <name type="scientific">Tatumella citrea</name>
    <name type="common">Pantoea citrea</name>
    <dbReference type="NCBI Taxonomy" id="53336"/>
    <lineage>
        <taxon>Bacteria</taxon>
        <taxon>Pseudomonadati</taxon>
        <taxon>Pseudomonadota</taxon>
        <taxon>Gammaproteobacteria</taxon>
        <taxon>Enterobacterales</taxon>
        <taxon>Erwiniaceae</taxon>
        <taxon>Tatumella</taxon>
    </lineage>
</organism>
<dbReference type="EMBL" id="CP015579">
    <property type="protein sequence ID" value="ARU93240.1"/>
    <property type="molecule type" value="Genomic_DNA"/>
</dbReference>
<reference evidence="5 6" key="1">
    <citation type="submission" date="2016-05" db="EMBL/GenBank/DDBJ databases">
        <title>Complete genome sequence of two 2,5-diketo-D-glunonic acid producing strain Tatumella citrea.</title>
        <authorList>
            <person name="Duan C."/>
            <person name="Yang J."/>
            <person name="Yang S."/>
        </authorList>
    </citation>
    <scope>NUCLEOTIDE SEQUENCE [LARGE SCALE GENOMIC DNA]</scope>
    <source>
        <strain evidence="4 5">ATCC 39140</strain>
        <strain evidence="3 6">DSM 13699</strain>
    </source>
</reference>
<evidence type="ECO:0000256" key="1">
    <source>
        <dbReference type="SAM" id="SignalP"/>
    </source>
</evidence>
<dbReference type="PROSITE" id="PS51257">
    <property type="entry name" value="PROKAR_LIPOPROTEIN"/>
    <property type="match status" value="1"/>
</dbReference>
<dbReference type="Gene3D" id="2.60.40.1620">
    <property type="entry name" value="Lipoprotein YajI-like"/>
    <property type="match status" value="1"/>
</dbReference>
<keyword evidence="5" id="KW-1185">Reference proteome</keyword>
<keyword evidence="1" id="KW-0732">Signal</keyword>
<evidence type="ECO:0000313" key="6">
    <source>
        <dbReference type="Proteomes" id="UP000195814"/>
    </source>
</evidence>
<feature type="signal peptide" evidence="1">
    <location>
        <begin position="1"/>
        <end position="21"/>
    </location>
</feature>